<feature type="domain" description="Transposase IS200-like" evidence="1">
    <location>
        <begin position="8"/>
        <end position="147"/>
    </location>
</feature>
<dbReference type="RefSeq" id="WP_157566955.1">
    <property type="nucleotide sequence ID" value="NZ_WPIK01000009.1"/>
</dbReference>
<dbReference type="Pfam" id="PF01797">
    <property type="entry name" value="Y1_Tnp"/>
    <property type="match status" value="1"/>
</dbReference>
<dbReference type="EMBL" id="WPIK01000009">
    <property type="protein sequence ID" value="MVN22058.1"/>
    <property type="molecule type" value="Genomic_DNA"/>
</dbReference>
<protein>
    <submittedName>
        <fullName evidence="2">Transposase</fullName>
    </submittedName>
</protein>
<reference evidence="2 3" key="1">
    <citation type="submission" date="2019-12" db="EMBL/GenBank/DDBJ databases">
        <title>Mucilaginibacter sp. HMF7410 genome sequencing and assembly.</title>
        <authorList>
            <person name="Kang H."/>
            <person name="Cha I."/>
            <person name="Kim H."/>
            <person name="Joh K."/>
        </authorList>
    </citation>
    <scope>NUCLEOTIDE SEQUENCE [LARGE SCALE GENOMIC DNA]</scope>
    <source>
        <strain evidence="2 3">HMF7410</strain>
    </source>
</reference>
<dbReference type="InterPro" id="IPR052715">
    <property type="entry name" value="RAYT_transposase"/>
</dbReference>
<dbReference type="InterPro" id="IPR002686">
    <property type="entry name" value="Transposase_17"/>
</dbReference>
<dbReference type="PANTHER" id="PTHR36966:SF1">
    <property type="entry name" value="REP-ASSOCIATED TYROSINE TRANSPOSASE"/>
    <property type="match status" value="1"/>
</dbReference>
<dbReference type="Gene3D" id="3.30.70.1290">
    <property type="entry name" value="Transposase IS200-like"/>
    <property type="match status" value="1"/>
</dbReference>
<dbReference type="PANTHER" id="PTHR36966">
    <property type="entry name" value="REP-ASSOCIATED TYROSINE TRANSPOSASE"/>
    <property type="match status" value="1"/>
</dbReference>
<sequence length="178" mass="20793">MGFKYKVSNNGIYFMTVTVIDWIDVFTRKELAEIVIESLKYCQKEKGLVLYAWCLMPSHLHLIASAEENTKLSDILRDFKKFTSKSIVAVIKEINESRKEWLLDKFEFAGRTNFKNKEYKFWQDGFHPIELDTNAMMGQKLDYLHYNPVAAGIVYEPEHYVYSSAINYAGQQGLIMFC</sequence>
<dbReference type="SUPFAM" id="SSF143422">
    <property type="entry name" value="Transposase IS200-like"/>
    <property type="match status" value="1"/>
</dbReference>
<dbReference type="SMART" id="SM01321">
    <property type="entry name" value="Y1_Tnp"/>
    <property type="match status" value="1"/>
</dbReference>
<comment type="caution">
    <text evidence="2">The sequence shown here is derived from an EMBL/GenBank/DDBJ whole genome shotgun (WGS) entry which is preliminary data.</text>
</comment>
<accession>A0A7K1SXT3</accession>
<proteinExistence type="predicted"/>
<dbReference type="Proteomes" id="UP000462014">
    <property type="component" value="Unassembled WGS sequence"/>
</dbReference>
<name>A0A7K1SXT3_9SPHI</name>
<evidence type="ECO:0000313" key="3">
    <source>
        <dbReference type="Proteomes" id="UP000462014"/>
    </source>
</evidence>
<dbReference type="NCBIfam" id="NF047646">
    <property type="entry name" value="REP_Tyr_transpos"/>
    <property type="match status" value="1"/>
</dbReference>
<evidence type="ECO:0000259" key="1">
    <source>
        <dbReference type="SMART" id="SM01321"/>
    </source>
</evidence>
<gene>
    <name evidence="2" type="ORF">GO621_10995</name>
</gene>
<dbReference type="AlphaFoldDB" id="A0A7K1SXT3"/>
<dbReference type="InterPro" id="IPR036515">
    <property type="entry name" value="Transposase_17_sf"/>
</dbReference>
<dbReference type="GO" id="GO:0006313">
    <property type="term" value="P:DNA transposition"/>
    <property type="evidence" value="ECO:0007669"/>
    <property type="project" value="InterPro"/>
</dbReference>
<organism evidence="2 3">
    <name type="scientific">Mucilaginibacter arboris</name>
    <dbReference type="NCBI Taxonomy" id="2682090"/>
    <lineage>
        <taxon>Bacteria</taxon>
        <taxon>Pseudomonadati</taxon>
        <taxon>Bacteroidota</taxon>
        <taxon>Sphingobacteriia</taxon>
        <taxon>Sphingobacteriales</taxon>
        <taxon>Sphingobacteriaceae</taxon>
        <taxon>Mucilaginibacter</taxon>
    </lineage>
</organism>
<keyword evidence="3" id="KW-1185">Reference proteome</keyword>
<evidence type="ECO:0000313" key="2">
    <source>
        <dbReference type="EMBL" id="MVN22058.1"/>
    </source>
</evidence>
<dbReference type="GO" id="GO:0043565">
    <property type="term" value="F:sequence-specific DNA binding"/>
    <property type="evidence" value="ECO:0007669"/>
    <property type="project" value="TreeGrafter"/>
</dbReference>
<dbReference type="GO" id="GO:0004803">
    <property type="term" value="F:transposase activity"/>
    <property type="evidence" value="ECO:0007669"/>
    <property type="project" value="InterPro"/>
</dbReference>